<keyword evidence="2" id="KW-1185">Reference proteome</keyword>
<reference evidence="1" key="1">
    <citation type="submission" date="2021-06" db="EMBL/GenBank/DDBJ databases">
        <authorList>
            <person name="Kallberg Y."/>
            <person name="Tangrot J."/>
            <person name="Rosling A."/>
        </authorList>
    </citation>
    <scope>NUCLEOTIDE SEQUENCE</scope>
    <source>
        <strain evidence="1">IL203A</strain>
    </source>
</reference>
<dbReference type="Proteomes" id="UP000789702">
    <property type="component" value="Unassembled WGS sequence"/>
</dbReference>
<evidence type="ECO:0000313" key="2">
    <source>
        <dbReference type="Proteomes" id="UP000789702"/>
    </source>
</evidence>
<accession>A0ACA9K382</accession>
<organism evidence="1 2">
    <name type="scientific">Dentiscutata heterogama</name>
    <dbReference type="NCBI Taxonomy" id="1316150"/>
    <lineage>
        <taxon>Eukaryota</taxon>
        <taxon>Fungi</taxon>
        <taxon>Fungi incertae sedis</taxon>
        <taxon>Mucoromycota</taxon>
        <taxon>Glomeromycotina</taxon>
        <taxon>Glomeromycetes</taxon>
        <taxon>Diversisporales</taxon>
        <taxon>Gigasporaceae</taxon>
        <taxon>Dentiscutata</taxon>
    </lineage>
</organism>
<sequence>MVKIREAPAQSKLKDTISQLNRESQKRQKLQQIEKQLKEAGFDTQLVRPTVGRPSLEEAQPGLLEAIVQIVSSDGQADKRQRSELIRSVKTLDQLQEALTNMNYKLSCSATYLWLIPRRHSSKEGKQHVKTVPVKLLRSQNSARRSHDDTHFCAALIRNIKEMVSLLGPKSALVISQDDKARIPLGLAVANKQAPILMKLEYRVELPDHDWVVAERHKLIPSVYAVLDVQEDKYRQAEAVTYSGPTFIRIRSGKHDSSTAYSHGKDFNDLMAEEKLHNFTTMDGQPKPVVVMISDGGPDENPCYRKTVQMMVDHFINHDLAGIILPHDTFGSHLDAQLKTSDEELEKHNFKVARDVLTSVWEDTIIDGYPILVKYIEPSEESYYSNEKSAAWMEKHVMTCRYMTQVIKCDDPSCCKPFHSGIKQVLPNRFFPPPLLLQQKLHSICIASMGISNNTTHFGSFLLSVLMERKLTPPDANLQYFPFDWYCPTVNKSINEYLCSYCNRYYALKGSLKIHTKKCKKSNLSKEPVLDIQDYESSEPMQVDEEVVPEDLLKTYPQQVQVHEKLIVDRVLIVDWDTWKKCEWQMNN</sequence>
<proteinExistence type="predicted"/>
<evidence type="ECO:0000313" key="1">
    <source>
        <dbReference type="EMBL" id="CAG8449488.1"/>
    </source>
</evidence>
<protein>
    <submittedName>
        <fullName evidence="1">6300_t:CDS:1</fullName>
    </submittedName>
</protein>
<dbReference type="EMBL" id="CAJVPU010000408">
    <property type="protein sequence ID" value="CAG8449488.1"/>
    <property type="molecule type" value="Genomic_DNA"/>
</dbReference>
<comment type="caution">
    <text evidence="1">The sequence shown here is derived from an EMBL/GenBank/DDBJ whole genome shotgun (WGS) entry which is preliminary data.</text>
</comment>
<name>A0ACA9K382_9GLOM</name>
<gene>
    <name evidence="1" type="ORF">DHETER_LOCUS761</name>
</gene>